<gene>
    <name evidence="3" type="ORF">GCM10023188_41400</name>
</gene>
<keyword evidence="4" id="KW-1185">Reference proteome</keyword>
<feature type="chain" id="PRO_5046178902" description="PepSY domain-containing protein" evidence="2">
    <location>
        <begin position="24"/>
        <end position="120"/>
    </location>
</feature>
<name>A0ABP8M3J2_9BACT</name>
<reference evidence="4" key="1">
    <citation type="journal article" date="2019" name="Int. J. Syst. Evol. Microbiol.">
        <title>The Global Catalogue of Microorganisms (GCM) 10K type strain sequencing project: providing services to taxonomists for standard genome sequencing and annotation.</title>
        <authorList>
            <consortium name="The Broad Institute Genomics Platform"/>
            <consortium name="The Broad Institute Genome Sequencing Center for Infectious Disease"/>
            <person name="Wu L."/>
            <person name="Ma J."/>
        </authorList>
    </citation>
    <scope>NUCLEOTIDE SEQUENCE [LARGE SCALE GENOMIC DNA]</scope>
    <source>
        <strain evidence="4">JCM 17926</strain>
    </source>
</reference>
<feature type="signal peptide" evidence="2">
    <location>
        <begin position="1"/>
        <end position="23"/>
    </location>
</feature>
<evidence type="ECO:0000256" key="2">
    <source>
        <dbReference type="SAM" id="SignalP"/>
    </source>
</evidence>
<dbReference type="EMBL" id="BAABHC010000029">
    <property type="protein sequence ID" value="GAA4442106.1"/>
    <property type="molecule type" value="Genomic_DNA"/>
</dbReference>
<proteinExistence type="predicted"/>
<comment type="caution">
    <text evidence="3">The sequence shown here is derived from an EMBL/GenBank/DDBJ whole genome shotgun (WGS) entry which is preliminary data.</text>
</comment>
<evidence type="ECO:0008006" key="5">
    <source>
        <dbReference type="Google" id="ProtNLM"/>
    </source>
</evidence>
<feature type="region of interest" description="Disordered" evidence="1">
    <location>
        <begin position="22"/>
        <end position="60"/>
    </location>
</feature>
<dbReference type="RefSeq" id="WP_345161926.1">
    <property type="nucleotide sequence ID" value="NZ_BAABHC010000029.1"/>
</dbReference>
<keyword evidence="2" id="KW-0732">Signal</keyword>
<sequence length="120" mass="12872">MKKITFVAAAIAFVGFFSNEASAQTTTQPQQEQTQMQEQAQPAQQEGTKEAVTQDQLPEPVKTTLASEVYKDWKVGEIYKVSPPAGAADAKVVYEVTMTNAQGQTGSVMLDEAGKDASAK</sequence>
<dbReference type="Gene3D" id="3.10.450.360">
    <property type="match status" value="1"/>
</dbReference>
<evidence type="ECO:0000313" key="4">
    <source>
        <dbReference type="Proteomes" id="UP001500552"/>
    </source>
</evidence>
<accession>A0ABP8M3J2</accession>
<organism evidence="3 4">
    <name type="scientific">Pontibacter saemangeumensis</name>
    <dbReference type="NCBI Taxonomy" id="1084525"/>
    <lineage>
        <taxon>Bacteria</taxon>
        <taxon>Pseudomonadati</taxon>
        <taxon>Bacteroidota</taxon>
        <taxon>Cytophagia</taxon>
        <taxon>Cytophagales</taxon>
        <taxon>Hymenobacteraceae</taxon>
        <taxon>Pontibacter</taxon>
    </lineage>
</organism>
<dbReference type="Proteomes" id="UP001500552">
    <property type="component" value="Unassembled WGS sequence"/>
</dbReference>
<feature type="compositionally biased region" description="Low complexity" evidence="1">
    <location>
        <begin position="22"/>
        <end position="46"/>
    </location>
</feature>
<protein>
    <recommendedName>
        <fullName evidence="5">PepSY domain-containing protein</fullName>
    </recommendedName>
</protein>
<evidence type="ECO:0000313" key="3">
    <source>
        <dbReference type="EMBL" id="GAA4442106.1"/>
    </source>
</evidence>
<evidence type="ECO:0000256" key="1">
    <source>
        <dbReference type="SAM" id="MobiDB-lite"/>
    </source>
</evidence>